<feature type="domain" description="C2H2-type" evidence="8">
    <location>
        <begin position="24"/>
        <end position="56"/>
    </location>
</feature>
<dbReference type="SUPFAM" id="SSF57667">
    <property type="entry name" value="beta-beta-alpha zinc fingers"/>
    <property type="match status" value="1"/>
</dbReference>
<evidence type="ECO:0000259" key="8">
    <source>
        <dbReference type="PROSITE" id="PS50157"/>
    </source>
</evidence>
<evidence type="ECO:0000256" key="2">
    <source>
        <dbReference type="ARBA" id="ARBA00022723"/>
    </source>
</evidence>
<dbReference type="InterPro" id="IPR013087">
    <property type="entry name" value="Znf_C2H2_type"/>
</dbReference>
<dbReference type="EMBL" id="JAPWTK010000015">
    <property type="protein sequence ID" value="KAJ8958801.1"/>
    <property type="molecule type" value="Genomic_DNA"/>
</dbReference>
<evidence type="ECO:0000256" key="7">
    <source>
        <dbReference type="PROSITE-ProRule" id="PRU00042"/>
    </source>
</evidence>
<keyword evidence="4 7" id="KW-0863">Zinc-finger</keyword>
<dbReference type="Gene3D" id="3.30.160.60">
    <property type="entry name" value="Classic Zinc Finger"/>
    <property type="match status" value="2"/>
</dbReference>
<reference evidence="9" key="1">
    <citation type="journal article" date="2023" name="Insect Mol. Biol.">
        <title>Genome sequencing provides insights into the evolution of gene families encoding plant cell wall-degrading enzymes in longhorned beetles.</title>
        <authorList>
            <person name="Shin N.R."/>
            <person name="Okamura Y."/>
            <person name="Kirsch R."/>
            <person name="Pauchet Y."/>
        </authorList>
    </citation>
    <scope>NUCLEOTIDE SEQUENCE</scope>
    <source>
        <strain evidence="9">AMC_N1</strain>
    </source>
</reference>
<accession>A0AAV8Z5K9</accession>
<evidence type="ECO:0000313" key="10">
    <source>
        <dbReference type="Proteomes" id="UP001162162"/>
    </source>
</evidence>
<dbReference type="GO" id="GO:0005634">
    <property type="term" value="C:nucleus"/>
    <property type="evidence" value="ECO:0007669"/>
    <property type="project" value="UniProtKB-SubCell"/>
</dbReference>
<evidence type="ECO:0000313" key="9">
    <source>
        <dbReference type="EMBL" id="KAJ8958801.1"/>
    </source>
</evidence>
<evidence type="ECO:0000256" key="6">
    <source>
        <dbReference type="ARBA" id="ARBA00023242"/>
    </source>
</evidence>
<evidence type="ECO:0000256" key="5">
    <source>
        <dbReference type="ARBA" id="ARBA00022833"/>
    </source>
</evidence>
<keyword evidence="5" id="KW-0862">Zinc</keyword>
<dbReference type="Pfam" id="PF00096">
    <property type="entry name" value="zf-C2H2"/>
    <property type="match status" value="1"/>
</dbReference>
<dbReference type="Proteomes" id="UP001162162">
    <property type="component" value="Unassembled WGS sequence"/>
</dbReference>
<dbReference type="Pfam" id="PF13912">
    <property type="entry name" value="zf-C2H2_6"/>
    <property type="match status" value="1"/>
</dbReference>
<keyword evidence="6" id="KW-0539">Nucleus</keyword>
<gene>
    <name evidence="9" type="ORF">NQ318_019559</name>
</gene>
<keyword evidence="3" id="KW-0677">Repeat</keyword>
<proteinExistence type="predicted"/>
<evidence type="ECO:0000256" key="3">
    <source>
        <dbReference type="ARBA" id="ARBA00022737"/>
    </source>
</evidence>
<dbReference type="SMART" id="SM00355">
    <property type="entry name" value="ZnF_C2H2"/>
    <property type="match status" value="3"/>
</dbReference>
<dbReference type="PANTHER" id="PTHR24394:SF29">
    <property type="entry name" value="MYONEURIN"/>
    <property type="match status" value="1"/>
</dbReference>
<dbReference type="InterPro" id="IPR036236">
    <property type="entry name" value="Znf_C2H2_sf"/>
</dbReference>
<name>A0AAV8Z5K9_9CUCU</name>
<comment type="subcellular location">
    <subcellularLocation>
        <location evidence="1">Nucleus</location>
    </subcellularLocation>
</comment>
<comment type="caution">
    <text evidence="9">The sequence shown here is derived from an EMBL/GenBank/DDBJ whole genome shotgun (WGS) entry which is preliminary data.</text>
</comment>
<dbReference type="PANTHER" id="PTHR24394">
    <property type="entry name" value="ZINC FINGER PROTEIN"/>
    <property type="match status" value="1"/>
</dbReference>
<dbReference type="FunFam" id="3.30.160.60:FF:002343">
    <property type="entry name" value="Zinc finger protein 33A"/>
    <property type="match status" value="1"/>
</dbReference>
<evidence type="ECO:0000256" key="1">
    <source>
        <dbReference type="ARBA" id="ARBA00004123"/>
    </source>
</evidence>
<feature type="domain" description="C2H2-type" evidence="8">
    <location>
        <begin position="84"/>
        <end position="107"/>
    </location>
</feature>
<keyword evidence="10" id="KW-1185">Reference proteome</keyword>
<evidence type="ECO:0000256" key="4">
    <source>
        <dbReference type="ARBA" id="ARBA00022771"/>
    </source>
</evidence>
<keyword evidence="2" id="KW-0479">Metal-binding</keyword>
<sequence length="138" mass="16016">MLIGFTRKTDLAVHERYHTREATHLCSVCGKGFQSMIVFRKYGLTVHMRTHTGEKPYQCKYCEAAFAQGNDLKIHMRRHTGERLQCELCTESFIKGNLLIHHKRTVHGLDIVSNIRRVELVQKQEEPDDPPPMEVENV</sequence>
<dbReference type="PROSITE" id="PS00028">
    <property type="entry name" value="ZINC_FINGER_C2H2_1"/>
    <property type="match status" value="2"/>
</dbReference>
<dbReference type="PROSITE" id="PS50157">
    <property type="entry name" value="ZINC_FINGER_C2H2_2"/>
    <property type="match status" value="3"/>
</dbReference>
<organism evidence="9 10">
    <name type="scientific">Aromia moschata</name>
    <dbReference type="NCBI Taxonomy" id="1265417"/>
    <lineage>
        <taxon>Eukaryota</taxon>
        <taxon>Metazoa</taxon>
        <taxon>Ecdysozoa</taxon>
        <taxon>Arthropoda</taxon>
        <taxon>Hexapoda</taxon>
        <taxon>Insecta</taxon>
        <taxon>Pterygota</taxon>
        <taxon>Neoptera</taxon>
        <taxon>Endopterygota</taxon>
        <taxon>Coleoptera</taxon>
        <taxon>Polyphaga</taxon>
        <taxon>Cucujiformia</taxon>
        <taxon>Chrysomeloidea</taxon>
        <taxon>Cerambycidae</taxon>
        <taxon>Cerambycinae</taxon>
        <taxon>Callichromatini</taxon>
        <taxon>Aromia</taxon>
    </lineage>
</organism>
<feature type="domain" description="C2H2-type" evidence="8">
    <location>
        <begin position="57"/>
        <end position="84"/>
    </location>
</feature>
<dbReference type="AlphaFoldDB" id="A0AAV8Z5K9"/>
<dbReference type="GO" id="GO:0000981">
    <property type="term" value="F:DNA-binding transcription factor activity, RNA polymerase II-specific"/>
    <property type="evidence" value="ECO:0007669"/>
    <property type="project" value="TreeGrafter"/>
</dbReference>
<protein>
    <recommendedName>
        <fullName evidence="8">C2H2-type domain-containing protein</fullName>
    </recommendedName>
</protein>
<dbReference type="GO" id="GO:0008270">
    <property type="term" value="F:zinc ion binding"/>
    <property type="evidence" value="ECO:0007669"/>
    <property type="project" value="UniProtKB-KW"/>
</dbReference>